<keyword evidence="3" id="KW-1185">Reference proteome</keyword>
<name>A0AAN8N175_9PEZI</name>
<dbReference type="AlphaFoldDB" id="A0AAN8N175"/>
<feature type="region of interest" description="Disordered" evidence="1">
    <location>
        <begin position="66"/>
        <end position="178"/>
    </location>
</feature>
<evidence type="ECO:0000313" key="2">
    <source>
        <dbReference type="EMBL" id="KAK6343140.1"/>
    </source>
</evidence>
<comment type="caution">
    <text evidence="2">The sequence shown here is derived from an EMBL/GenBank/DDBJ whole genome shotgun (WGS) entry which is preliminary data.</text>
</comment>
<evidence type="ECO:0000313" key="3">
    <source>
        <dbReference type="Proteomes" id="UP001313282"/>
    </source>
</evidence>
<dbReference type="EMBL" id="JAVHNR010000005">
    <property type="protein sequence ID" value="KAK6343140.1"/>
    <property type="molecule type" value="Genomic_DNA"/>
</dbReference>
<accession>A0AAN8N175</accession>
<protein>
    <submittedName>
        <fullName evidence="2">Uncharacterized protein</fullName>
    </submittedName>
</protein>
<dbReference type="Proteomes" id="UP001313282">
    <property type="component" value="Unassembled WGS sequence"/>
</dbReference>
<organism evidence="2 3">
    <name type="scientific">Orbilia javanica</name>
    <dbReference type="NCBI Taxonomy" id="47235"/>
    <lineage>
        <taxon>Eukaryota</taxon>
        <taxon>Fungi</taxon>
        <taxon>Dikarya</taxon>
        <taxon>Ascomycota</taxon>
        <taxon>Pezizomycotina</taxon>
        <taxon>Orbiliomycetes</taxon>
        <taxon>Orbiliales</taxon>
        <taxon>Orbiliaceae</taxon>
        <taxon>Orbilia</taxon>
    </lineage>
</organism>
<evidence type="ECO:0000256" key="1">
    <source>
        <dbReference type="SAM" id="MobiDB-lite"/>
    </source>
</evidence>
<gene>
    <name evidence="2" type="ORF">TWF718_008513</name>
</gene>
<proteinExistence type="predicted"/>
<feature type="compositionally biased region" description="Gly residues" evidence="1">
    <location>
        <begin position="162"/>
        <end position="171"/>
    </location>
</feature>
<sequence length="178" mass="19540">MPNLFPLRNTVCYCTAVLDQVERSADIDGDQLAELERQIAAIPSTARQDRRNSNWTPYQLFGARKSVFGPSQPEPDAAISPVNRGPRFETRESLLEPSQPKSDADPFGPVDQGVNAGWNPTEPFMLYGPGGEQPEFELGDPAPGDDYYWRQNKYGPNNWPGPGSGSGGPGLFGKRDRS</sequence>
<reference evidence="2 3" key="1">
    <citation type="submission" date="2019-10" db="EMBL/GenBank/DDBJ databases">
        <authorList>
            <person name="Palmer J.M."/>
        </authorList>
    </citation>
    <scope>NUCLEOTIDE SEQUENCE [LARGE SCALE GENOMIC DNA]</scope>
    <source>
        <strain evidence="2 3">TWF718</strain>
    </source>
</reference>